<keyword evidence="7" id="KW-0489">Methyltransferase</keyword>
<evidence type="ECO:0000256" key="1">
    <source>
        <dbReference type="ARBA" id="ARBA00012190"/>
    </source>
</evidence>
<gene>
    <name evidence="7" type="ORF">ACFOYY_23700</name>
</gene>
<evidence type="ECO:0000256" key="4">
    <source>
        <dbReference type="ARBA" id="ARBA00029821"/>
    </source>
</evidence>
<dbReference type="SUPFAM" id="SSF53335">
    <property type="entry name" value="S-adenosyl-L-methionine-dependent methyltransferases"/>
    <property type="match status" value="1"/>
</dbReference>
<dbReference type="EC" id="2.1.1.360" evidence="1"/>
<evidence type="ECO:0000259" key="6">
    <source>
        <dbReference type="PROSITE" id="PS51569"/>
    </source>
</evidence>
<name>A0ABV8F3D2_9ACTN</name>
<reference evidence="8" key="1">
    <citation type="journal article" date="2019" name="Int. J. Syst. Evol. Microbiol.">
        <title>The Global Catalogue of Microorganisms (GCM) 10K type strain sequencing project: providing services to taxonomists for standard genome sequencing and annotation.</title>
        <authorList>
            <consortium name="The Broad Institute Genomics Platform"/>
            <consortium name="The Broad Institute Genome Sequencing Center for Infectious Disease"/>
            <person name="Wu L."/>
            <person name="Ma J."/>
        </authorList>
    </citation>
    <scope>NUCLEOTIDE SEQUENCE [LARGE SCALE GENOMIC DNA]</scope>
    <source>
        <strain evidence="8">TBRC 7912</strain>
    </source>
</reference>
<proteinExistence type="predicted"/>
<dbReference type="RefSeq" id="WP_386192090.1">
    <property type="nucleotide sequence ID" value="NZ_JBHSBC010000023.1"/>
</dbReference>
<keyword evidence="8" id="KW-1185">Reference proteome</keyword>
<dbReference type="GO" id="GO:0008168">
    <property type="term" value="F:methyltransferase activity"/>
    <property type="evidence" value="ECO:0007669"/>
    <property type="project" value="UniProtKB-KW"/>
</dbReference>
<dbReference type="InterPro" id="IPR030445">
    <property type="entry name" value="H3-K79_meTrfase"/>
</dbReference>
<keyword evidence="3" id="KW-0156">Chromatin regulator</keyword>
<accession>A0ABV8F3D2</accession>
<evidence type="ECO:0000256" key="3">
    <source>
        <dbReference type="ARBA" id="ARBA00022853"/>
    </source>
</evidence>
<dbReference type="Pfam" id="PF08123">
    <property type="entry name" value="DOT1"/>
    <property type="match status" value="1"/>
</dbReference>
<dbReference type="GO" id="GO:0032259">
    <property type="term" value="P:methylation"/>
    <property type="evidence" value="ECO:0007669"/>
    <property type="project" value="UniProtKB-KW"/>
</dbReference>
<organism evidence="7 8">
    <name type="scientific">Streptosporangium jomthongense</name>
    <dbReference type="NCBI Taxonomy" id="1193683"/>
    <lineage>
        <taxon>Bacteria</taxon>
        <taxon>Bacillati</taxon>
        <taxon>Actinomycetota</taxon>
        <taxon>Actinomycetes</taxon>
        <taxon>Streptosporangiales</taxon>
        <taxon>Streptosporangiaceae</taxon>
        <taxon>Streptosporangium</taxon>
    </lineage>
</organism>
<evidence type="ECO:0000256" key="2">
    <source>
        <dbReference type="ARBA" id="ARBA00020987"/>
    </source>
</evidence>
<dbReference type="PANTHER" id="PTHR21451">
    <property type="entry name" value="HISTONE H3 METHYLTRANSFERASE"/>
    <property type="match status" value="1"/>
</dbReference>
<evidence type="ECO:0000313" key="8">
    <source>
        <dbReference type="Proteomes" id="UP001595698"/>
    </source>
</evidence>
<feature type="domain" description="DOT1" evidence="6">
    <location>
        <begin position="1"/>
        <end position="259"/>
    </location>
</feature>
<protein>
    <recommendedName>
        <fullName evidence="2">Histone-lysine N-methyltransferase, H3 lysine-79 specific</fullName>
        <ecNumber evidence="1">2.1.1.360</ecNumber>
    </recommendedName>
    <alternativeName>
        <fullName evidence="4">Histone H3-K79 methyltransferase</fullName>
    </alternativeName>
</protein>
<comment type="caution">
    <text evidence="7">The sequence shown here is derived from an EMBL/GenBank/DDBJ whole genome shotgun (WGS) entry which is preliminary data.</text>
</comment>
<sequence length="259" mass="28912">MSGLLLSVTTGELASFVEAATEATVEVTAGAGALLGGVAGGFRRHYRSLRSGAVRLLFERRYGVRTSDVVSLEKFGLAHEERVYYSAANWQTLRRTLPRDAVGPDDVFVDLGSGMGRMVLEAAWRYPFRKVIGVELSAELSEIARQNVAGTRLRLRCADVELVNSDVLDYEIPRDVTVVFLNNPFRGETFATVMRRLIASVDDNPREVTVIYFNPTEDEFLMSTGRFRHLRTVNRGRRDKQEGPFGTIRIYTITERAGA</sequence>
<dbReference type="EMBL" id="JBHSBC010000023">
    <property type="protein sequence ID" value="MFC3983158.1"/>
    <property type="molecule type" value="Genomic_DNA"/>
</dbReference>
<dbReference type="CDD" id="cd02440">
    <property type="entry name" value="AdoMet_MTases"/>
    <property type="match status" value="1"/>
</dbReference>
<evidence type="ECO:0000256" key="5">
    <source>
        <dbReference type="ARBA" id="ARBA00047770"/>
    </source>
</evidence>
<evidence type="ECO:0000313" key="7">
    <source>
        <dbReference type="EMBL" id="MFC3983158.1"/>
    </source>
</evidence>
<dbReference type="Gene3D" id="3.40.50.150">
    <property type="entry name" value="Vaccinia Virus protein VP39"/>
    <property type="match status" value="1"/>
</dbReference>
<dbReference type="PROSITE" id="PS51569">
    <property type="entry name" value="DOT1"/>
    <property type="match status" value="1"/>
</dbReference>
<keyword evidence="7" id="KW-0808">Transferase</keyword>
<dbReference type="InterPro" id="IPR029063">
    <property type="entry name" value="SAM-dependent_MTases_sf"/>
</dbReference>
<comment type="catalytic activity">
    <reaction evidence="5">
        <text>L-lysyl(79)-[histone H3] + 3 S-adenosyl-L-methionine = N(6),N(6),N(6)-trimethyl-L-lysyl(79)-[histone H3] + 3 S-adenosyl-L-homocysteine + 3 H(+)</text>
        <dbReference type="Rhea" id="RHEA:60328"/>
        <dbReference type="Rhea" id="RHEA-COMP:15549"/>
        <dbReference type="Rhea" id="RHEA-COMP:15552"/>
        <dbReference type="ChEBI" id="CHEBI:15378"/>
        <dbReference type="ChEBI" id="CHEBI:29969"/>
        <dbReference type="ChEBI" id="CHEBI:57856"/>
        <dbReference type="ChEBI" id="CHEBI:59789"/>
        <dbReference type="ChEBI" id="CHEBI:61961"/>
        <dbReference type="EC" id="2.1.1.360"/>
    </reaction>
</comment>
<dbReference type="Proteomes" id="UP001595698">
    <property type="component" value="Unassembled WGS sequence"/>
</dbReference>
<dbReference type="InterPro" id="IPR025789">
    <property type="entry name" value="DOT1_dom"/>
</dbReference>